<proteinExistence type="predicted"/>
<evidence type="ECO:0000313" key="3">
    <source>
        <dbReference type="Proteomes" id="UP001165422"/>
    </source>
</evidence>
<dbReference type="RefSeq" id="WP_229980971.1">
    <property type="nucleotide sequence ID" value="NZ_JAJJPB010000003.1"/>
</dbReference>
<protein>
    <submittedName>
        <fullName evidence="2">Molybdopterin-guanine dinucleotide biosynthesis protein B</fullName>
    </submittedName>
</protein>
<dbReference type="Gene3D" id="3.40.50.300">
    <property type="entry name" value="P-loop containing nucleotide triphosphate hydrolases"/>
    <property type="match status" value="1"/>
</dbReference>
<dbReference type="Pfam" id="PF03205">
    <property type="entry name" value="MobB"/>
    <property type="match status" value="1"/>
</dbReference>
<accession>A0ABS8N4K0</accession>
<dbReference type="PANTHER" id="PTHR40072:SF1">
    <property type="entry name" value="MOLYBDOPTERIN-GUANINE DINUCLEOTIDE BIOSYNTHESIS ADAPTER PROTEIN"/>
    <property type="match status" value="1"/>
</dbReference>
<reference evidence="2" key="1">
    <citation type="submission" date="2021-11" db="EMBL/GenBank/DDBJ databases">
        <authorList>
            <person name="Qingchun L."/>
            <person name="Dong Z."/>
            <person name="Zongwei Q."/>
            <person name="Jia Z."/>
            <person name="Duotao L."/>
        </authorList>
    </citation>
    <scope>NUCLEOTIDE SEQUENCE</scope>
    <source>
        <strain evidence="2">WLY-B-L2</strain>
    </source>
</reference>
<gene>
    <name evidence="2" type="primary">mobB</name>
    <name evidence="2" type="ORF">LN736_04370</name>
</gene>
<name>A0ABS8N4K0_9CLOT</name>
<comment type="caution">
    <text evidence="2">The sequence shown here is derived from an EMBL/GenBank/DDBJ whole genome shotgun (WGS) entry which is preliminary data.</text>
</comment>
<dbReference type="SUPFAM" id="SSF52540">
    <property type="entry name" value="P-loop containing nucleoside triphosphate hydrolases"/>
    <property type="match status" value="1"/>
</dbReference>
<dbReference type="PANTHER" id="PTHR40072">
    <property type="entry name" value="MOLYBDOPTERIN-GUANINE DINUCLEOTIDE BIOSYNTHESIS ADAPTER PROTEIN-RELATED"/>
    <property type="match status" value="1"/>
</dbReference>
<dbReference type="InterPro" id="IPR052539">
    <property type="entry name" value="MGD_biosynthesis_adapter"/>
</dbReference>
<sequence length="175" mass="19568">MANSYLNRKPVVSIISAGSNSGKTTLIEGIIKSLKKRGYKAGVIKYDVHEFQIDHPGKDTYRFAEAGADSVVIASDNKVALIKKTEKRESIEKLLELFQDMDIIIVEGFKNNMFPKIEVYRKSVNSTLIYGNCSGDFTNFAAVASDENMELDIPVLDLNDIEEITDFIETNFMEG</sequence>
<organism evidence="2 3">
    <name type="scientific">Clostridium aromativorans</name>
    <dbReference type="NCBI Taxonomy" id="2836848"/>
    <lineage>
        <taxon>Bacteria</taxon>
        <taxon>Bacillati</taxon>
        <taxon>Bacillota</taxon>
        <taxon>Clostridia</taxon>
        <taxon>Eubacteriales</taxon>
        <taxon>Clostridiaceae</taxon>
        <taxon>Clostridium</taxon>
    </lineage>
</organism>
<dbReference type="EMBL" id="JAJJPB010000003">
    <property type="protein sequence ID" value="MCC9294104.1"/>
    <property type="molecule type" value="Genomic_DNA"/>
</dbReference>
<dbReference type="InterPro" id="IPR004435">
    <property type="entry name" value="MobB_dom"/>
</dbReference>
<keyword evidence="3" id="KW-1185">Reference proteome</keyword>
<dbReference type="NCBIfam" id="TIGR00176">
    <property type="entry name" value="mobB"/>
    <property type="match status" value="1"/>
</dbReference>
<dbReference type="Proteomes" id="UP001165422">
    <property type="component" value="Unassembled WGS sequence"/>
</dbReference>
<evidence type="ECO:0000259" key="1">
    <source>
        <dbReference type="Pfam" id="PF03205"/>
    </source>
</evidence>
<dbReference type="InterPro" id="IPR027417">
    <property type="entry name" value="P-loop_NTPase"/>
</dbReference>
<evidence type="ECO:0000313" key="2">
    <source>
        <dbReference type="EMBL" id="MCC9294104.1"/>
    </source>
</evidence>
<feature type="domain" description="Molybdopterin-guanine dinucleotide biosynthesis protein B (MobB)" evidence="1">
    <location>
        <begin position="15"/>
        <end position="145"/>
    </location>
</feature>
<dbReference type="CDD" id="cd03116">
    <property type="entry name" value="MobB"/>
    <property type="match status" value="1"/>
</dbReference>